<evidence type="ECO:0000256" key="1">
    <source>
        <dbReference type="SAM" id="MobiDB-lite"/>
    </source>
</evidence>
<sequence>MSHPYLCPSCQTNRTRFAIIDQTPVYVKLDPQSGEIVQQYKEDELEPLHMPYNGSTRHIHCGTCGLTEDEQRFISMAQYFKKNRPISQPTAQPQASTGQPQAANPIQQFRALGQPQESNHTGQPQAVNPIQQFRALGQ</sequence>
<feature type="compositionally biased region" description="Polar residues" evidence="1">
    <location>
        <begin position="115"/>
        <end position="131"/>
    </location>
</feature>
<feature type="compositionally biased region" description="Polar residues" evidence="1">
    <location>
        <begin position="85"/>
        <end position="107"/>
    </location>
</feature>
<keyword evidence="3" id="KW-1185">Reference proteome</keyword>
<proteinExistence type="predicted"/>
<reference evidence="2 3" key="1">
    <citation type="submission" date="2016-10" db="EMBL/GenBank/DDBJ databases">
        <authorList>
            <person name="de Groot N.N."/>
        </authorList>
    </citation>
    <scope>NUCLEOTIDE SEQUENCE [LARGE SCALE GENOMIC DNA]</scope>
    <source>
        <strain evidence="2 3">DSM 44778</strain>
    </source>
</reference>
<dbReference type="STRING" id="46223.SAMN05421852_1254"/>
<organism evidence="2 3">
    <name type="scientific">Thermoflavimicrobium dichotomicum</name>
    <dbReference type="NCBI Taxonomy" id="46223"/>
    <lineage>
        <taxon>Bacteria</taxon>
        <taxon>Bacillati</taxon>
        <taxon>Bacillota</taxon>
        <taxon>Bacilli</taxon>
        <taxon>Bacillales</taxon>
        <taxon>Thermoactinomycetaceae</taxon>
        <taxon>Thermoflavimicrobium</taxon>
    </lineage>
</organism>
<feature type="non-terminal residue" evidence="2">
    <location>
        <position position="138"/>
    </location>
</feature>
<name>A0A1I3VFV9_9BACL</name>
<evidence type="ECO:0000313" key="3">
    <source>
        <dbReference type="Proteomes" id="UP000199545"/>
    </source>
</evidence>
<protein>
    <submittedName>
        <fullName evidence="2">Uncharacterized protein</fullName>
    </submittedName>
</protein>
<dbReference type="Proteomes" id="UP000199545">
    <property type="component" value="Unassembled WGS sequence"/>
</dbReference>
<accession>A0A1I3VFV9</accession>
<evidence type="ECO:0000313" key="2">
    <source>
        <dbReference type="EMBL" id="SFJ94294.1"/>
    </source>
</evidence>
<dbReference type="AlphaFoldDB" id="A0A1I3VFV9"/>
<dbReference type="RefSeq" id="WP_425263955.1">
    <property type="nucleotide sequence ID" value="NZ_FORR01000050.1"/>
</dbReference>
<gene>
    <name evidence="2" type="ORF">SAMN05421852_1501</name>
</gene>
<dbReference type="EMBL" id="FORR01000050">
    <property type="protein sequence ID" value="SFJ94294.1"/>
    <property type="molecule type" value="Genomic_DNA"/>
</dbReference>
<feature type="region of interest" description="Disordered" evidence="1">
    <location>
        <begin position="84"/>
        <end position="138"/>
    </location>
</feature>